<proteinExistence type="inferred from homology"/>
<keyword evidence="5" id="KW-1185">Reference proteome</keyword>
<dbReference type="PANTHER" id="PTHR33392">
    <property type="entry name" value="POLYISOPRENYL-TEICHOIC ACID--PEPTIDOGLYCAN TEICHOIC ACID TRANSFERASE TAGU"/>
    <property type="match status" value="1"/>
</dbReference>
<dbReference type="InterPro" id="IPR004474">
    <property type="entry name" value="LytR_CpsA_psr"/>
</dbReference>
<dbReference type="EMBL" id="BMHA01000002">
    <property type="protein sequence ID" value="GGI03890.1"/>
    <property type="molecule type" value="Genomic_DNA"/>
</dbReference>
<dbReference type="InterPro" id="IPR050922">
    <property type="entry name" value="LytR/CpsA/Psr_CW_biosynth"/>
</dbReference>
<keyword evidence="2" id="KW-1133">Transmembrane helix</keyword>
<evidence type="ECO:0000256" key="1">
    <source>
        <dbReference type="ARBA" id="ARBA00006068"/>
    </source>
</evidence>
<reference evidence="4" key="1">
    <citation type="journal article" date="2014" name="Int. J. Syst. Evol. Microbiol.">
        <title>Complete genome sequence of Corynebacterium casei LMG S-19264T (=DSM 44701T), isolated from a smear-ripened cheese.</title>
        <authorList>
            <consortium name="US DOE Joint Genome Institute (JGI-PGF)"/>
            <person name="Walter F."/>
            <person name="Albersmeier A."/>
            <person name="Kalinowski J."/>
            <person name="Ruckert C."/>
        </authorList>
    </citation>
    <scope>NUCLEOTIDE SEQUENCE</scope>
    <source>
        <strain evidence="4">CGMCC 1.14988</strain>
    </source>
</reference>
<evidence type="ECO:0000256" key="2">
    <source>
        <dbReference type="SAM" id="Phobius"/>
    </source>
</evidence>
<feature type="domain" description="Cell envelope-related transcriptional attenuator" evidence="3">
    <location>
        <begin position="107"/>
        <end position="247"/>
    </location>
</feature>
<comment type="similarity">
    <text evidence="1">Belongs to the LytR/CpsA/Psr (LCP) family.</text>
</comment>
<protein>
    <submittedName>
        <fullName evidence="4">LytR family transcriptional regulator</fullName>
    </submittedName>
</protein>
<dbReference type="AlphaFoldDB" id="A0A8J3ER11"/>
<reference evidence="4" key="2">
    <citation type="submission" date="2020-09" db="EMBL/GenBank/DDBJ databases">
        <authorList>
            <person name="Sun Q."/>
            <person name="Zhou Y."/>
        </authorList>
    </citation>
    <scope>NUCLEOTIDE SEQUENCE</scope>
    <source>
        <strain evidence="4">CGMCC 1.14988</strain>
    </source>
</reference>
<accession>A0A8J3ER11</accession>
<feature type="transmembrane region" description="Helical" evidence="2">
    <location>
        <begin position="31"/>
        <end position="52"/>
    </location>
</feature>
<dbReference type="RefSeq" id="WP_130650875.1">
    <property type="nucleotide sequence ID" value="NZ_BMHA01000002.1"/>
</dbReference>
<dbReference type="Pfam" id="PF03816">
    <property type="entry name" value="LytR_cpsA_psr"/>
    <property type="match status" value="1"/>
</dbReference>
<gene>
    <name evidence="4" type="ORF">GCM10011354_06310</name>
</gene>
<dbReference type="PANTHER" id="PTHR33392:SF6">
    <property type="entry name" value="POLYISOPRENYL-TEICHOIC ACID--PEPTIDOGLYCAN TEICHOIC ACID TRANSFERASE TAGU"/>
    <property type="match status" value="1"/>
</dbReference>
<keyword evidence="2" id="KW-0812">Transmembrane</keyword>
<evidence type="ECO:0000313" key="4">
    <source>
        <dbReference type="EMBL" id="GGI03890.1"/>
    </source>
</evidence>
<organism evidence="4 5">
    <name type="scientific">Egicoccus halophilus</name>
    <dbReference type="NCBI Taxonomy" id="1670830"/>
    <lineage>
        <taxon>Bacteria</taxon>
        <taxon>Bacillati</taxon>
        <taxon>Actinomycetota</taxon>
        <taxon>Nitriliruptoria</taxon>
        <taxon>Egicoccales</taxon>
        <taxon>Egicoccaceae</taxon>
        <taxon>Egicoccus</taxon>
    </lineage>
</organism>
<dbReference type="Gene3D" id="3.40.630.190">
    <property type="entry name" value="LCP protein"/>
    <property type="match status" value="1"/>
</dbReference>
<dbReference type="Proteomes" id="UP000650511">
    <property type="component" value="Unassembled WGS sequence"/>
</dbReference>
<keyword evidence="2" id="KW-0472">Membrane</keyword>
<evidence type="ECO:0000313" key="5">
    <source>
        <dbReference type="Proteomes" id="UP000650511"/>
    </source>
</evidence>
<evidence type="ECO:0000259" key="3">
    <source>
        <dbReference type="Pfam" id="PF03816"/>
    </source>
</evidence>
<sequence>MTDVLVGADPGPWGPNVRGGRRWRLLRRLSTVLGVAVLVAGTGMGTTGVLLLRQAEASLTRVEVPQLTTAEEPSDARHFLLVGSDSRDGLSDEQRARLTLGQFDGQRSDTVIYVSISEDRSAVSLVSLPRDLLVNDGNQQRKLTETYAGGPDRLVSVLQDNFGLPVNHYAEVSLGGFLGVVDTLGSVELCLDEPLRDRKSGADFTAGCHDMEPEQALSYVRSRQGAFGDYERIARQQQFLKGMLRELTDAQVLTDVPRLFRLVDEVGRNVTTDDNLGLAEMRAVAQEMRQVVDAGVPMVTVPAFPRNIDGIEFMVAYRPGTEAMFDRLRQGVPLLDAGTRDQRVEVDVAVVSGGRMTGAGIVGSVLQFVGFPVVAAGNGGSQLDAGPTTTIYQLPGHEDQAEWVASFLGAPIRNLPPGVSAPVGAEVLVAVGDDAAA</sequence>
<comment type="caution">
    <text evidence="4">The sequence shown here is derived from an EMBL/GenBank/DDBJ whole genome shotgun (WGS) entry which is preliminary data.</text>
</comment>
<dbReference type="OrthoDB" id="5168236at2"/>
<dbReference type="NCBIfam" id="TIGR00350">
    <property type="entry name" value="lytR_cpsA_psr"/>
    <property type="match status" value="1"/>
</dbReference>
<name>A0A8J3ER11_9ACTN</name>